<accession>A0ABQ4XWZ6</accession>
<reference evidence="2" key="2">
    <citation type="submission" date="2022-01" db="EMBL/GenBank/DDBJ databases">
        <authorList>
            <person name="Yamashiro T."/>
            <person name="Shiraishi A."/>
            <person name="Satake H."/>
            <person name="Nakayama K."/>
        </authorList>
    </citation>
    <scope>NUCLEOTIDE SEQUENCE</scope>
</reference>
<dbReference type="EMBL" id="BQNB010009872">
    <property type="protein sequence ID" value="GJS69590.1"/>
    <property type="molecule type" value="Genomic_DNA"/>
</dbReference>
<protein>
    <submittedName>
        <fullName evidence="2">Uncharacterized protein</fullName>
    </submittedName>
</protein>
<reference evidence="2" key="1">
    <citation type="journal article" date="2022" name="Int. J. Mol. Sci.">
        <title>Draft Genome of Tanacetum Coccineum: Genomic Comparison of Closely Related Tanacetum-Family Plants.</title>
        <authorList>
            <person name="Yamashiro T."/>
            <person name="Shiraishi A."/>
            <person name="Nakayama K."/>
            <person name="Satake H."/>
        </authorList>
    </citation>
    <scope>NUCLEOTIDE SEQUENCE</scope>
</reference>
<evidence type="ECO:0000256" key="1">
    <source>
        <dbReference type="SAM" id="MobiDB-lite"/>
    </source>
</evidence>
<proteinExistence type="predicted"/>
<evidence type="ECO:0000313" key="3">
    <source>
        <dbReference type="Proteomes" id="UP001151760"/>
    </source>
</evidence>
<keyword evidence="3" id="KW-1185">Reference proteome</keyword>
<comment type="caution">
    <text evidence="2">The sequence shown here is derived from an EMBL/GenBank/DDBJ whole genome shotgun (WGS) entry which is preliminary data.</text>
</comment>
<sequence>MPTSPKPTVDYFDDLDYFKDFENEFPAIVYNDGLTSKSDLGTKPLVISECINEFNLIDETSLSEYDEEIVSRFNNLFNDIHHDDLKSKKDDEDDDISIIQSSEDNEISHGENVLQKFFHKYYPVSKTCNSETLDDLDKGTDYFEFLYWLASKFDNHWEIDRTTSYGLWEFYVNERTKGTIGDLHDEPRDENSHITYSDWFYKPHLDTHNENEIYEIISRDGSPILEPARQNISDQDELCKIEEFTIMRYSMGIDKEFVELPQTSVPNLDEATSKEMQGSLERAPTTYMKRLYKIGTSQVMISDEEPDLEDASKQGRNEIGDDENLDMNAGFGDDVIDTGADLGLNDDKVSPGIDNVDMDTGANLNEEIGLDTTASTLELVLLAPESVNVADESQIEKEVEELVLSILKTLVLLVLRAQKPKEKGVTLREPIETAKRPELPKIAPEDKDKGKLKVSEKPKKMKQLRLEQELSDAELAPKLHAEELERVRLEEERIAKEAEDLKAQRDVFDDVEI</sequence>
<feature type="compositionally biased region" description="Basic and acidic residues" evidence="1">
    <location>
        <begin position="310"/>
        <end position="319"/>
    </location>
</feature>
<name>A0ABQ4XWZ6_9ASTR</name>
<evidence type="ECO:0000313" key="2">
    <source>
        <dbReference type="EMBL" id="GJS69590.1"/>
    </source>
</evidence>
<feature type="region of interest" description="Disordered" evidence="1">
    <location>
        <begin position="305"/>
        <end position="328"/>
    </location>
</feature>
<gene>
    <name evidence="2" type="ORF">Tco_0702431</name>
</gene>
<organism evidence="2 3">
    <name type="scientific">Tanacetum coccineum</name>
    <dbReference type="NCBI Taxonomy" id="301880"/>
    <lineage>
        <taxon>Eukaryota</taxon>
        <taxon>Viridiplantae</taxon>
        <taxon>Streptophyta</taxon>
        <taxon>Embryophyta</taxon>
        <taxon>Tracheophyta</taxon>
        <taxon>Spermatophyta</taxon>
        <taxon>Magnoliopsida</taxon>
        <taxon>eudicotyledons</taxon>
        <taxon>Gunneridae</taxon>
        <taxon>Pentapetalae</taxon>
        <taxon>asterids</taxon>
        <taxon>campanulids</taxon>
        <taxon>Asterales</taxon>
        <taxon>Asteraceae</taxon>
        <taxon>Asteroideae</taxon>
        <taxon>Anthemideae</taxon>
        <taxon>Anthemidinae</taxon>
        <taxon>Tanacetum</taxon>
    </lineage>
</organism>
<dbReference type="Proteomes" id="UP001151760">
    <property type="component" value="Unassembled WGS sequence"/>
</dbReference>
<feature type="region of interest" description="Disordered" evidence="1">
    <location>
        <begin position="427"/>
        <end position="465"/>
    </location>
</feature>